<name>A0ABQ7KBP5_9FUNG</name>
<keyword evidence="4" id="KW-1185">Reference proteome</keyword>
<comment type="caution">
    <text evidence="3">The sequence shown here is derived from an EMBL/GenBank/DDBJ whole genome shotgun (WGS) entry which is preliminary data.</text>
</comment>
<feature type="compositionally biased region" description="Basic and acidic residues" evidence="1">
    <location>
        <begin position="410"/>
        <end position="419"/>
    </location>
</feature>
<gene>
    <name evidence="3" type="ORF">BGZ96_000559</name>
</gene>
<evidence type="ECO:0000259" key="2">
    <source>
        <dbReference type="Pfam" id="PF00505"/>
    </source>
</evidence>
<reference evidence="3 4" key="1">
    <citation type="journal article" date="2020" name="Fungal Divers.">
        <title>Resolving the Mortierellaceae phylogeny through synthesis of multi-gene phylogenetics and phylogenomics.</title>
        <authorList>
            <person name="Vandepol N."/>
            <person name="Liber J."/>
            <person name="Desiro A."/>
            <person name="Na H."/>
            <person name="Kennedy M."/>
            <person name="Barry K."/>
            <person name="Grigoriev I.V."/>
            <person name="Miller A.N."/>
            <person name="O'Donnell K."/>
            <person name="Stajich J.E."/>
            <person name="Bonito G."/>
        </authorList>
    </citation>
    <scope>NUCLEOTIDE SEQUENCE [LARGE SCALE GENOMIC DNA]</scope>
    <source>
        <strain evidence="3 4">AD045</strain>
    </source>
</reference>
<organism evidence="3 4">
    <name type="scientific">Linnemannia gamsii</name>
    <dbReference type="NCBI Taxonomy" id="64522"/>
    <lineage>
        <taxon>Eukaryota</taxon>
        <taxon>Fungi</taxon>
        <taxon>Fungi incertae sedis</taxon>
        <taxon>Mucoromycota</taxon>
        <taxon>Mortierellomycotina</taxon>
        <taxon>Mortierellomycetes</taxon>
        <taxon>Mortierellales</taxon>
        <taxon>Mortierellaceae</taxon>
        <taxon>Linnemannia</taxon>
    </lineage>
</organism>
<protein>
    <recommendedName>
        <fullName evidence="2">HMG box domain-containing protein</fullName>
    </recommendedName>
</protein>
<feature type="compositionally biased region" description="Polar residues" evidence="1">
    <location>
        <begin position="322"/>
        <end position="331"/>
    </location>
</feature>
<proteinExistence type="predicted"/>
<evidence type="ECO:0000313" key="4">
    <source>
        <dbReference type="Proteomes" id="UP001194696"/>
    </source>
</evidence>
<feature type="compositionally biased region" description="Low complexity" evidence="1">
    <location>
        <begin position="332"/>
        <end position="369"/>
    </location>
</feature>
<dbReference type="Pfam" id="PF00505">
    <property type="entry name" value="HMG_box"/>
    <property type="match status" value="1"/>
</dbReference>
<feature type="region of interest" description="Disordered" evidence="1">
    <location>
        <begin position="245"/>
        <end position="369"/>
    </location>
</feature>
<sequence>MAVLAKYPYLFRNSGVSGSVISQATADAWRNEPESVKIKFRYQAEKERAQHMSVAYQFQKRKADTMTTSSATETRADGKKSKTARKRKPKADEAKRKRAKAARVGRTTTGEGSGTTEFGFGSERAILRAGHPSSSLNLGFSFLSSTAQASSSRLGSVSEGTVAGQGQTAPQRPPSSALFPSVLSGTNIEYEYPEGGSGVEERSLNNRSTTLDTVEVDFSSAAVARQRINSEGGGGVFIFEAGTRRAGGSSQSVGNNDVSDPYRGNNNGNHGPGAFTSMMMMGREGSSLLPFPARRPITSPQPHMNPGFSMFPLTSADPHAVNSATPFPRTTSSMSKRSFDSSTSSASAPSLSSSSSSQIRAGDGAPPAAAPAVDAFLDGDAFAKIQILEDGGAQDDATMFHLRDHSQHSHDHFHFRGEGECSEGEGEVIDGNNYGHDQSEEDAAALREDQVPINKGKSRQSGHHKKK</sequence>
<feature type="compositionally biased region" description="Low complexity" evidence="1">
    <location>
        <begin position="104"/>
        <end position="117"/>
    </location>
</feature>
<dbReference type="EMBL" id="JAAAIM010000108">
    <property type="protein sequence ID" value="KAG0294723.1"/>
    <property type="molecule type" value="Genomic_DNA"/>
</dbReference>
<feature type="compositionally biased region" description="Basic residues" evidence="1">
    <location>
        <begin position="456"/>
        <end position="467"/>
    </location>
</feature>
<feature type="region of interest" description="Disordered" evidence="1">
    <location>
        <begin position="410"/>
        <end position="467"/>
    </location>
</feature>
<feature type="compositionally biased region" description="Polar residues" evidence="1">
    <location>
        <begin position="248"/>
        <end position="269"/>
    </location>
</feature>
<accession>A0ABQ7KBP5</accession>
<dbReference type="InterPro" id="IPR036910">
    <property type="entry name" value="HMG_box_dom_sf"/>
</dbReference>
<feature type="region of interest" description="Disordered" evidence="1">
    <location>
        <begin position="156"/>
        <end position="177"/>
    </location>
</feature>
<evidence type="ECO:0000313" key="3">
    <source>
        <dbReference type="EMBL" id="KAG0294723.1"/>
    </source>
</evidence>
<dbReference type="SUPFAM" id="SSF47095">
    <property type="entry name" value="HMG-box"/>
    <property type="match status" value="1"/>
</dbReference>
<feature type="domain" description="HMG box" evidence="2">
    <location>
        <begin position="13"/>
        <end position="53"/>
    </location>
</feature>
<dbReference type="Proteomes" id="UP001194696">
    <property type="component" value="Unassembled WGS sequence"/>
</dbReference>
<evidence type="ECO:0000256" key="1">
    <source>
        <dbReference type="SAM" id="MobiDB-lite"/>
    </source>
</evidence>
<dbReference type="InterPro" id="IPR009071">
    <property type="entry name" value="HMG_box_dom"/>
</dbReference>
<feature type="region of interest" description="Disordered" evidence="1">
    <location>
        <begin position="60"/>
        <end position="117"/>
    </location>
</feature>